<dbReference type="EMBL" id="ACNN01000011">
    <property type="protein sequence ID" value="EEN83308.1"/>
    <property type="molecule type" value="Genomic_DNA"/>
</dbReference>
<organism evidence="2 3">
    <name type="scientific">Porphyromonas endodontalis (strain ATCC 35406 / DSM 24491 / JCM 8526 / CCUG 16442 / BCRC 14492 / NCTC 13058 / HG 370)</name>
    <name type="common">Bacteroides endodontalis</name>
    <dbReference type="NCBI Taxonomy" id="553175"/>
    <lineage>
        <taxon>Bacteria</taxon>
        <taxon>Pseudomonadati</taxon>
        <taxon>Bacteroidota</taxon>
        <taxon>Bacteroidia</taxon>
        <taxon>Bacteroidales</taxon>
        <taxon>Porphyromonadaceae</taxon>
        <taxon>Porphyromonas</taxon>
    </lineage>
</organism>
<dbReference type="AlphaFoldDB" id="C3J8Z6"/>
<feature type="region of interest" description="Disordered" evidence="1">
    <location>
        <begin position="46"/>
        <end position="68"/>
    </location>
</feature>
<reference evidence="2 3" key="1">
    <citation type="submission" date="2009-04" db="EMBL/GenBank/DDBJ databases">
        <authorList>
            <person name="Sebastian Y."/>
            <person name="Madupu R."/>
            <person name="Durkin A.S."/>
            <person name="Torralba M."/>
            <person name="Methe B."/>
            <person name="Sutton G.G."/>
            <person name="Strausberg R.L."/>
            <person name="Nelson K.E."/>
        </authorList>
    </citation>
    <scope>NUCLEOTIDE SEQUENCE [LARGE SCALE GENOMIC DNA]</scope>
    <source>
        <strain evidence="3">ATCC 35406 / BCRC 14492 / JCM 8526 / NCTC 13058 / HG 370</strain>
    </source>
</reference>
<comment type="caution">
    <text evidence="2">The sequence shown here is derived from an EMBL/GenBank/DDBJ whole genome shotgun (WGS) entry which is preliminary data.</text>
</comment>
<dbReference type="Proteomes" id="UP000004295">
    <property type="component" value="Unassembled WGS sequence"/>
</dbReference>
<accession>C3J8Z6</accession>
<gene>
    <name evidence="2" type="ORF">POREN0001_1431</name>
</gene>
<evidence type="ECO:0000313" key="2">
    <source>
        <dbReference type="EMBL" id="EEN83308.1"/>
    </source>
</evidence>
<evidence type="ECO:0000313" key="3">
    <source>
        <dbReference type="Proteomes" id="UP000004295"/>
    </source>
</evidence>
<proteinExistence type="predicted"/>
<keyword evidence="3" id="KW-1185">Reference proteome</keyword>
<protein>
    <submittedName>
        <fullName evidence="2">Uncharacterized protein</fullName>
    </submittedName>
</protein>
<evidence type="ECO:0000256" key="1">
    <source>
        <dbReference type="SAM" id="MobiDB-lite"/>
    </source>
</evidence>
<name>C3J8Z6_POREA</name>
<sequence>MGSGILPHNKKAKRALFDRPISRVLYSITSLQEKSYRASAINLRHTLPHGSSNLPPGKARATPICRYT</sequence>